<reference evidence="4 5" key="2">
    <citation type="submission" date="2024-07" db="EMBL/GenBank/DDBJ databases">
        <authorList>
            <person name="Akdeniz Z."/>
        </authorList>
    </citation>
    <scope>NUCLEOTIDE SEQUENCE [LARGE SCALE GENOMIC DNA]</scope>
</reference>
<dbReference type="Proteomes" id="UP001642409">
    <property type="component" value="Unassembled WGS sequence"/>
</dbReference>
<dbReference type="CDD" id="cd00167">
    <property type="entry name" value="SANT"/>
    <property type="match status" value="1"/>
</dbReference>
<dbReference type="AlphaFoldDB" id="A0AA86NGL9"/>
<evidence type="ECO:0000259" key="1">
    <source>
        <dbReference type="PROSITE" id="PS51293"/>
    </source>
</evidence>
<dbReference type="InterPro" id="IPR017884">
    <property type="entry name" value="SANT_dom"/>
</dbReference>
<comment type="caution">
    <text evidence="3">The sequence shown here is derived from an EMBL/GenBank/DDBJ whole genome shotgun (WGS) entry which is preliminary data.</text>
</comment>
<evidence type="ECO:0000313" key="4">
    <source>
        <dbReference type="EMBL" id="CAL5978068.1"/>
    </source>
</evidence>
<dbReference type="Pfam" id="PF00249">
    <property type="entry name" value="Myb_DNA-binding"/>
    <property type="match status" value="1"/>
</dbReference>
<dbReference type="Gene3D" id="1.10.10.60">
    <property type="entry name" value="Homeodomain-like"/>
    <property type="match status" value="1"/>
</dbReference>
<dbReference type="InterPro" id="IPR009057">
    <property type="entry name" value="Homeodomain-like_sf"/>
</dbReference>
<evidence type="ECO:0000313" key="5">
    <source>
        <dbReference type="Proteomes" id="UP001642409"/>
    </source>
</evidence>
<name>A0AA86NGL9_9EUKA</name>
<organism evidence="3">
    <name type="scientific">Hexamita inflata</name>
    <dbReference type="NCBI Taxonomy" id="28002"/>
    <lineage>
        <taxon>Eukaryota</taxon>
        <taxon>Metamonada</taxon>
        <taxon>Diplomonadida</taxon>
        <taxon>Hexamitidae</taxon>
        <taxon>Hexamitinae</taxon>
        <taxon>Hexamita</taxon>
    </lineage>
</organism>
<accession>A0AA86NGL9</accession>
<dbReference type="PROSITE" id="PS51293">
    <property type="entry name" value="SANT"/>
    <property type="match status" value="1"/>
</dbReference>
<feature type="domain" description="SANT" evidence="1">
    <location>
        <begin position="9"/>
        <end position="57"/>
    </location>
</feature>
<dbReference type="EMBL" id="CAXDID020000008">
    <property type="protein sequence ID" value="CAL5978068.1"/>
    <property type="molecule type" value="Genomic_DNA"/>
</dbReference>
<dbReference type="SUPFAM" id="SSF46689">
    <property type="entry name" value="Homeodomain-like"/>
    <property type="match status" value="1"/>
</dbReference>
<dbReference type="SMART" id="SM00717">
    <property type="entry name" value="SANT"/>
    <property type="match status" value="1"/>
</dbReference>
<dbReference type="EMBL" id="CATOUU010000171">
    <property type="protein sequence ID" value="CAI9919399.1"/>
    <property type="molecule type" value="Genomic_DNA"/>
</dbReference>
<proteinExistence type="predicted"/>
<dbReference type="PROSITE" id="PS51294">
    <property type="entry name" value="HTH_MYB"/>
    <property type="match status" value="1"/>
</dbReference>
<evidence type="ECO:0000259" key="2">
    <source>
        <dbReference type="PROSITE" id="PS51294"/>
    </source>
</evidence>
<gene>
    <name evidence="4" type="ORF">HINF_LOCUS4614</name>
    <name evidence="3" type="ORF">HINF_LOCUS7044</name>
</gene>
<keyword evidence="5" id="KW-1185">Reference proteome</keyword>
<dbReference type="InterPro" id="IPR017930">
    <property type="entry name" value="Myb_dom"/>
</dbReference>
<dbReference type="InterPro" id="IPR001005">
    <property type="entry name" value="SANT/Myb"/>
</dbReference>
<reference evidence="3" key="1">
    <citation type="submission" date="2023-06" db="EMBL/GenBank/DDBJ databases">
        <authorList>
            <person name="Kurt Z."/>
        </authorList>
    </citation>
    <scope>NUCLEOTIDE SEQUENCE</scope>
</reference>
<sequence length="75" mass="9498">MNVIKRYWNKWTEQEERIFEKALKEFGKDFQAISDLLKDRSYRQVRIHYYNSKQQHKKQQYQDKEQYQLICYDTV</sequence>
<feature type="domain" description="HTH myb-type" evidence="2">
    <location>
        <begin position="1"/>
        <end position="57"/>
    </location>
</feature>
<protein>
    <submittedName>
        <fullName evidence="3">SANT/Myb domain</fullName>
    </submittedName>
    <submittedName>
        <fullName evidence="4">SANT/Myb_domain</fullName>
    </submittedName>
</protein>
<evidence type="ECO:0000313" key="3">
    <source>
        <dbReference type="EMBL" id="CAI9919399.1"/>
    </source>
</evidence>